<feature type="compositionally biased region" description="Low complexity" evidence="1">
    <location>
        <begin position="798"/>
        <end position="811"/>
    </location>
</feature>
<dbReference type="Proteomes" id="UP000600365">
    <property type="component" value="Unassembled WGS sequence"/>
</dbReference>
<dbReference type="EMBL" id="BMMM01000024">
    <property type="protein sequence ID" value="GGN90852.1"/>
    <property type="molecule type" value="Genomic_DNA"/>
</dbReference>
<proteinExistence type="predicted"/>
<comment type="caution">
    <text evidence="3">The sequence shown here is derived from an EMBL/GenBank/DDBJ whole genome shotgun (WGS) entry which is preliminary data.</text>
</comment>
<feature type="compositionally biased region" description="Polar residues" evidence="1">
    <location>
        <begin position="111"/>
        <end position="130"/>
    </location>
</feature>
<keyword evidence="2" id="KW-0732">Signal</keyword>
<feature type="compositionally biased region" description="Gly residues" evidence="1">
    <location>
        <begin position="750"/>
        <end position="797"/>
    </location>
</feature>
<dbReference type="AlphaFoldDB" id="A0A918DAM6"/>
<feature type="chain" id="PRO_5037688036" evidence="2">
    <location>
        <begin position="29"/>
        <end position="897"/>
    </location>
</feature>
<evidence type="ECO:0000256" key="1">
    <source>
        <dbReference type="SAM" id="MobiDB-lite"/>
    </source>
</evidence>
<organism evidence="3 4">
    <name type="scientific">Streptomyces albiflavescens</name>
    <dbReference type="NCBI Taxonomy" id="1623582"/>
    <lineage>
        <taxon>Bacteria</taxon>
        <taxon>Bacillati</taxon>
        <taxon>Actinomycetota</taxon>
        <taxon>Actinomycetes</taxon>
        <taxon>Kitasatosporales</taxon>
        <taxon>Streptomycetaceae</taxon>
        <taxon>Streptomyces</taxon>
    </lineage>
</organism>
<dbReference type="RefSeq" id="WP_189191658.1">
    <property type="nucleotide sequence ID" value="NZ_BMMM01000024.1"/>
</dbReference>
<dbReference type="PROSITE" id="PS51318">
    <property type="entry name" value="TAT"/>
    <property type="match status" value="1"/>
</dbReference>
<evidence type="ECO:0000313" key="4">
    <source>
        <dbReference type="Proteomes" id="UP000600365"/>
    </source>
</evidence>
<accession>A0A918DAM6</accession>
<name>A0A918DAM6_9ACTN</name>
<reference evidence="3 4" key="1">
    <citation type="journal article" date="2014" name="Int. J. Syst. Evol. Microbiol.">
        <title>Complete genome sequence of Corynebacterium casei LMG S-19264T (=DSM 44701T), isolated from a smear-ripened cheese.</title>
        <authorList>
            <consortium name="US DOE Joint Genome Institute (JGI-PGF)"/>
            <person name="Walter F."/>
            <person name="Albersmeier A."/>
            <person name="Kalinowski J."/>
            <person name="Ruckert C."/>
        </authorList>
    </citation>
    <scope>NUCLEOTIDE SEQUENCE [LARGE SCALE GENOMIC DNA]</scope>
    <source>
        <strain evidence="3 4">CGMCC 4.7111</strain>
    </source>
</reference>
<gene>
    <name evidence="3" type="ORF">GCM10011579_087140</name>
</gene>
<sequence length="897" mass="91172">MNRVRRLLLRVVAGAAVGALAGLGVAQAAGPATAASGASGSDATPSAVTVSGRGEFKDMKFTVGQTTHLTSQAITVSWSGGTPTTFAGTLFNTDFVQIMQCWGDDDGTVPSNPGPSRTQCQYGASPTTDRGSWPGNDYDDTRKIFYSADPTNYGQDDRYGAANPNAPGEVPFKSVDGTVITSGTQNNPFFSRNTTNEVDFARTGADGTGKEFFEVQTANEAPHLGCGIPVTANGATAPRSCWLVIVPQGHLDLDGNPYADHSQVNAGSPVSSTNWKNRIAVKLDFNSVGTSCALGADERATTGSELAADAMTSWQAALCPTGTVYGYTELGEPDTRARLSNDGSSGLAFTTRALGADAGTTAPSDTTVYAPVALSGAVIGFTVERRPKAGAPDSVRKLAGTKVESIDLTPRLAAKLLTESYRNSPWGAVLGDQAATGYGWAKSNPAGLASDPEFIALNPEFADLSVSETPATDTDLITSLGHSDSARALWQWILADKEARGFLAGAADDWGMRVNPYYSTNADLNPTGAPFDPAAADDYPKSDPWCTIPPGTDATVKQCMTDFHPYVEDMHSGALHTRRADTLWKSSWDALANPPAFRSPGPQTVGSRFVITVTDAASAERYGLQTARLRNTAGKFVAPSTASLTAAAASATGSGAPEITPAKATAKGAYPLAQLVYAAVRPAKIDTAARKDYAALLRYAAGAGQTSGADPGLLPAGYAPLSTALRTKATDAADALVHYTAPAPSSSAGGSSGGGSTGGSAGGSGGSDSLGSGGGSGGSVSGGSVGGATDGSTGGDSGASPSADASPTPSDKPSYDGGKAVQTTALGTTPDDPANSLRYAVPVGAALGAMAGIGAPFAGGSRLRLPLRIPLPGGRGLTIPALPLPERLRKLLPPGRG</sequence>
<feature type="signal peptide" evidence="2">
    <location>
        <begin position="1"/>
        <end position="28"/>
    </location>
</feature>
<dbReference type="InterPro" id="IPR006311">
    <property type="entry name" value="TAT_signal"/>
</dbReference>
<feature type="region of interest" description="Disordered" evidence="1">
    <location>
        <begin position="111"/>
        <end position="136"/>
    </location>
</feature>
<evidence type="ECO:0000256" key="2">
    <source>
        <dbReference type="SAM" id="SignalP"/>
    </source>
</evidence>
<protein>
    <submittedName>
        <fullName evidence="3">Uncharacterized protein</fullName>
    </submittedName>
</protein>
<feature type="region of interest" description="Disordered" evidence="1">
    <location>
        <begin position="743"/>
        <end position="835"/>
    </location>
</feature>
<evidence type="ECO:0000313" key="3">
    <source>
        <dbReference type="EMBL" id="GGN90852.1"/>
    </source>
</evidence>
<keyword evidence="4" id="KW-1185">Reference proteome</keyword>
<dbReference type="SUPFAM" id="SSF53850">
    <property type="entry name" value="Periplasmic binding protein-like II"/>
    <property type="match status" value="1"/>
</dbReference>
<dbReference type="Gene3D" id="3.40.190.10">
    <property type="entry name" value="Periplasmic binding protein-like II"/>
    <property type="match status" value="2"/>
</dbReference>